<accession>A0AAQ3X156</accession>
<dbReference type="EMBL" id="CP144750">
    <property type="protein sequence ID" value="WVZ82123.1"/>
    <property type="molecule type" value="Genomic_DNA"/>
</dbReference>
<dbReference type="SUPFAM" id="SSF56672">
    <property type="entry name" value="DNA/RNA polymerases"/>
    <property type="match status" value="1"/>
</dbReference>
<dbReference type="InterPro" id="IPR043502">
    <property type="entry name" value="DNA/RNA_pol_sf"/>
</dbReference>
<proteinExistence type="predicted"/>
<name>A0AAQ3X156_PASNO</name>
<evidence type="ECO:0000313" key="3">
    <source>
        <dbReference type="Proteomes" id="UP001341281"/>
    </source>
</evidence>
<dbReference type="Proteomes" id="UP001341281">
    <property type="component" value="Chromosome 06"/>
</dbReference>
<evidence type="ECO:0000259" key="1">
    <source>
        <dbReference type="PROSITE" id="PS50878"/>
    </source>
</evidence>
<dbReference type="PANTHER" id="PTHR33116">
    <property type="entry name" value="REVERSE TRANSCRIPTASE ZINC-BINDING DOMAIN-CONTAINING PROTEIN-RELATED-RELATED"/>
    <property type="match status" value="1"/>
</dbReference>
<sequence length="504" mass="55717">MVHSFGKLVSKILALRLAPFMKHLVFANQTAYVRGRSILDSYKFVQAATAIYRRKKIPKLLLKLDISKAFDSLGWSFLLEVLRGAGFSVRWCNWISTLLYSASSKILLNGIPGAAIQHRRGVRQGDSLSPLLFVIAMEVLSRLFRKAAEAGVLGSLGPAAVRSRCSLYADDVIVFMDPDVREAEAIKAVLRLFGDAAGLAINLGKCSLSPLSGHEPDVTDVVGVLGCQITELPIKYLGLPLHSKSIPKDCVHNIVDKVASKLPAWKGALMARSGRLVWIKSVMIAVPIYVMMANGLPAWACEKIQACCRRFLWAGADTSDRGKCAVAWSVVARPYEFGVLGVLDARLMCLALQVRWLWLQRNPEDSHRAWVELPLNIKPVVQCLFRNSVYFVVGDGRRALFWADNWIDGKSVEDVAPALLWFVSKRTRSKQTVADARTEEVGSSDQWRTHGAGSCPVSETVGYCARRQIDTVVPEQIGVAVVIGWMLQCWISIPSATRRFDTHA</sequence>
<dbReference type="InterPro" id="IPR000477">
    <property type="entry name" value="RT_dom"/>
</dbReference>
<evidence type="ECO:0000313" key="2">
    <source>
        <dbReference type="EMBL" id="WVZ82123.1"/>
    </source>
</evidence>
<reference evidence="2 3" key="1">
    <citation type="submission" date="2024-02" db="EMBL/GenBank/DDBJ databases">
        <title>High-quality chromosome-scale genome assembly of Pensacola bahiagrass (Paspalum notatum Flugge var. saurae).</title>
        <authorList>
            <person name="Vega J.M."/>
            <person name="Podio M."/>
            <person name="Orjuela J."/>
            <person name="Siena L.A."/>
            <person name="Pessino S.C."/>
            <person name="Combes M.C."/>
            <person name="Mariac C."/>
            <person name="Albertini E."/>
            <person name="Pupilli F."/>
            <person name="Ortiz J.P.A."/>
            <person name="Leblanc O."/>
        </authorList>
    </citation>
    <scope>NUCLEOTIDE SEQUENCE [LARGE SCALE GENOMIC DNA]</scope>
    <source>
        <strain evidence="2">R1</strain>
        <tissue evidence="2">Leaf</tissue>
    </source>
</reference>
<dbReference type="PROSITE" id="PS50878">
    <property type="entry name" value="RT_POL"/>
    <property type="match status" value="1"/>
</dbReference>
<gene>
    <name evidence="2" type="ORF">U9M48_029424</name>
</gene>
<dbReference type="Pfam" id="PF00078">
    <property type="entry name" value="RVT_1"/>
    <property type="match status" value="1"/>
</dbReference>
<protein>
    <recommendedName>
        <fullName evidence="1">Reverse transcriptase domain-containing protein</fullName>
    </recommendedName>
</protein>
<keyword evidence="3" id="KW-1185">Reference proteome</keyword>
<feature type="domain" description="Reverse transcriptase" evidence="1">
    <location>
        <begin position="1"/>
        <end position="241"/>
    </location>
</feature>
<organism evidence="2 3">
    <name type="scientific">Paspalum notatum var. saurae</name>
    <dbReference type="NCBI Taxonomy" id="547442"/>
    <lineage>
        <taxon>Eukaryota</taxon>
        <taxon>Viridiplantae</taxon>
        <taxon>Streptophyta</taxon>
        <taxon>Embryophyta</taxon>
        <taxon>Tracheophyta</taxon>
        <taxon>Spermatophyta</taxon>
        <taxon>Magnoliopsida</taxon>
        <taxon>Liliopsida</taxon>
        <taxon>Poales</taxon>
        <taxon>Poaceae</taxon>
        <taxon>PACMAD clade</taxon>
        <taxon>Panicoideae</taxon>
        <taxon>Andropogonodae</taxon>
        <taxon>Paspaleae</taxon>
        <taxon>Paspalinae</taxon>
        <taxon>Paspalum</taxon>
    </lineage>
</organism>
<dbReference type="PANTHER" id="PTHR33116:SF78">
    <property type="entry name" value="OS12G0587133 PROTEIN"/>
    <property type="match status" value="1"/>
</dbReference>
<dbReference type="AlphaFoldDB" id="A0AAQ3X156"/>
<dbReference type="CDD" id="cd01650">
    <property type="entry name" value="RT_nLTR_like"/>
    <property type="match status" value="1"/>
</dbReference>